<dbReference type="EMBL" id="JTDY01001727">
    <property type="protein sequence ID" value="KOB73071.1"/>
    <property type="molecule type" value="Genomic_DNA"/>
</dbReference>
<gene>
    <name evidence="2" type="ORF">OBRU01_11347</name>
</gene>
<accession>A0A0L7LCZ2</accession>
<proteinExistence type="predicted"/>
<dbReference type="Proteomes" id="UP000037510">
    <property type="component" value="Unassembled WGS sequence"/>
</dbReference>
<evidence type="ECO:0000256" key="1">
    <source>
        <dbReference type="SAM" id="MobiDB-lite"/>
    </source>
</evidence>
<feature type="non-terminal residue" evidence="2">
    <location>
        <position position="88"/>
    </location>
</feature>
<feature type="region of interest" description="Disordered" evidence="1">
    <location>
        <begin position="32"/>
        <end position="88"/>
    </location>
</feature>
<reference evidence="2 3" key="1">
    <citation type="journal article" date="2015" name="Genome Biol. Evol.">
        <title>The genome of winter moth (Operophtera brumata) provides a genomic perspective on sexual dimorphism and phenology.</title>
        <authorList>
            <person name="Derks M.F."/>
            <person name="Smit S."/>
            <person name="Salis L."/>
            <person name="Schijlen E."/>
            <person name="Bossers A."/>
            <person name="Mateman C."/>
            <person name="Pijl A.S."/>
            <person name="de Ridder D."/>
            <person name="Groenen M.A."/>
            <person name="Visser M.E."/>
            <person name="Megens H.J."/>
        </authorList>
    </citation>
    <scope>NUCLEOTIDE SEQUENCE [LARGE SCALE GENOMIC DNA]</scope>
    <source>
        <strain evidence="2">WM2013NL</strain>
        <tissue evidence="2">Head and thorax</tissue>
    </source>
</reference>
<organism evidence="2 3">
    <name type="scientific">Operophtera brumata</name>
    <name type="common">Winter moth</name>
    <name type="synonym">Phalaena brumata</name>
    <dbReference type="NCBI Taxonomy" id="104452"/>
    <lineage>
        <taxon>Eukaryota</taxon>
        <taxon>Metazoa</taxon>
        <taxon>Ecdysozoa</taxon>
        <taxon>Arthropoda</taxon>
        <taxon>Hexapoda</taxon>
        <taxon>Insecta</taxon>
        <taxon>Pterygota</taxon>
        <taxon>Neoptera</taxon>
        <taxon>Endopterygota</taxon>
        <taxon>Lepidoptera</taxon>
        <taxon>Glossata</taxon>
        <taxon>Ditrysia</taxon>
        <taxon>Geometroidea</taxon>
        <taxon>Geometridae</taxon>
        <taxon>Larentiinae</taxon>
        <taxon>Operophtera</taxon>
    </lineage>
</organism>
<name>A0A0L7LCZ2_OPEBR</name>
<evidence type="ECO:0000313" key="3">
    <source>
        <dbReference type="Proteomes" id="UP000037510"/>
    </source>
</evidence>
<dbReference type="AlphaFoldDB" id="A0A0L7LCZ2"/>
<keyword evidence="3" id="KW-1185">Reference proteome</keyword>
<feature type="compositionally biased region" description="Polar residues" evidence="1">
    <location>
        <begin position="46"/>
        <end position="58"/>
    </location>
</feature>
<evidence type="ECO:0000313" key="2">
    <source>
        <dbReference type="EMBL" id="KOB73071.1"/>
    </source>
</evidence>
<comment type="caution">
    <text evidence="2">The sequence shown here is derived from an EMBL/GenBank/DDBJ whole genome shotgun (WGS) entry which is preliminary data.</text>
</comment>
<sequence length="88" mass="9419">MDSMDCKPQFTNLINTTIGSQDVEMLLENSLDDSSLASPATPLSIGGNSNPYNPSLTAAQERVPATPASSKKKKEQKPKVVSGYILYS</sequence>
<protein>
    <submittedName>
        <fullName evidence="2">Protein polybromo-1</fullName>
    </submittedName>
</protein>